<dbReference type="PRINTS" id="PR00722">
    <property type="entry name" value="CHYMOTRYPSIN"/>
</dbReference>
<evidence type="ECO:0000256" key="2">
    <source>
        <dbReference type="ARBA" id="ARBA00022801"/>
    </source>
</evidence>
<evidence type="ECO:0000259" key="7">
    <source>
        <dbReference type="PROSITE" id="PS50240"/>
    </source>
</evidence>
<evidence type="ECO:0000313" key="8">
    <source>
        <dbReference type="Ensembl" id="ENSOABP00000038162.1"/>
    </source>
</evidence>
<dbReference type="PROSITE" id="PS50240">
    <property type="entry name" value="TRYPSIN_DOM"/>
    <property type="match status" value="1"/>
</dbReference>
<keyword evidence="2 5" id="KW-0378">Hydrolase</keyword>
<dbReference type="Gene3D" id="2.40.10.10">
    <property type="entry name" value="Trypsin-like serine proteases"/>
    <property type="match status" value="1"/>
</dbReference>
<dbReference type="CDD" id="cd00190">
    <property type="entry name" value="Tryp_SPc"/>
    <property type="match status" value="1"/>
</dbReference>
<feature type="chain" id="PRO_5025688009" description="Peptidase S1 domain-containing protein" evidence="6">
    <location>
        <begin position="21"/>
        <end position="300"/>
    </location>
</feature>
<dbReference type="Ensembl" id="ENSOABT00000039207.2">
    <property type="protein sequence ID" value="ENSOABP00000038162.1"/>
    <property type="gene ID" value="ENSOABG00000017397.2"/>
</dbReference>
<protein>
    <recommendedName>
        <fullName evidence="7">Peptidase S1 domain-containing protein</fullName>
    </recommendedName>
</protein>
<evidence type="ECO:0000256" key="6">
    <source>
        <dbReference type="SAM" id="SignalP"/>
    </source>
</evidence>
<dbReference type="InterPro" id="IPR033116">
    <property type="entry name" value="TRYPSIN_SER"/>
</dbReference>
<accession>A0A668UIB1</accession>
<evidence type="ECO:0000256" key="1">
    <source>
        <dbReference type="ARBA" id="ARBA00022670"/>
    </source>
</evidence>
<dbReference type="PANTHER" id="PTHR24252:SF7">
    <property type="entry name" value="HYALIN"/>
    <property type="match status" value="1"/>
</dbReference>
<dbReference type="Pfam" id="PF00089">
    <property type="entry name" value="Trypsin"/>
    <property type="match status" value="1"/>
</dbReference>
<dbReference type="SUPFAM" id="SSF50494">
    <property type="entry name" value="Trypsin-like serine proteases"/>
    <property type="match status" value="1"/>
</dbReference>
<dbReference type="InterPro" id="IPR001314">
    <property type="entry name" value="Peptidase_S1A"/>
</dbReference>
<dbReference type="AlphaFoldDB" id="A0A668UIB1"/>
<keyword evidence="6" id="KW-0732">Signal</keyword>
<dbReference type="Proteomes" id="UP000472276">
    <property type="component" value="Unassembled WGS sequence"/>
</dbReference>
<dbReference type="InterPro" id="IPR009003">
    <property type="entry name" value="Peptidase_S1_PA"/>
</dbReference>
<keyword evidence="3 5" id="KW-0720">Serine protease</keyword>
<dbReference type="InterPro" id="IPR043504">
    <property type="entry name" value="Peptidase_S1_PA_chymotrypsin"/>
</dbReference>
<feature type="signal peptide" evidence="6">
    <location>
        <begin position="1"/>
        <end position="20"/>
    </location>
</feature>
<evidence type="ECO:0000256" key="3">
    <source>
        <dbReference type="ARBA" id="ARBA00022825"/>
    </source>
</evidence>
<evidence type="ECO:0000256" key="5">
    <source>
        <dbReference type="RuleBase" id="RU363034"/>
    </source>
</evidence>
<dbReference type="InterPro" id="IPR018114">
    <property type="entry name" value="TRYPSIN_HIS"/>
</dbReference>
<reference evidence="8" key="2">
    <citation type="submission" date="2025-09" db="UniProtKB">
        <authorList>
            <consortium name="Ensembl"/>
        </authorList>
    </citation>
    <scope>IDENTIFICATION</scope>
</reference>
<sequence>MELFSCGVLLLALTLTGSNAQLDVCGQAPLNTRIVGGQDAPAGAWPWQVSLQTSGSHFCGGSLINNEWILTAAHCFGSITSPSKLTVYLGYETLQGTNTNGVSRSVSQIITHPNYNSNTENNDIALLQLSSTVEFTNYIRPVCLAEAGSDFPAGTTTWVTGWGNIRDGVSLSFPGTLQEVSVPVVSNTNCNNAYGIITSNMICAGVTQGGKDSCQGDSGGPLVAKNSSVWVQAGVVSFGKGCAQPNFPGVYTRVSQYQSWISSHITTNQPGYINFGTSSSSGVPLLLSVLPILFSLFVLS</sequence>
<evidence type="ECO:0000313" key="9">
    <source>
        <dbReference type="Proteomes" id="UP000472276"/>
    </source>
</evidence>
<dbReference type="PROSITE" id="PS00134">
    <property type="entry name" value="TRYPSIN_HIS"/>
    <property type="match status" value="1"/>
</dbReference>
<proteinExistence type="predicted"/>
<keyword evidence="9" id="KW-1185">Reference proteome</keyword>
<reference evidence="8" key="1">
    <citation type="submission" date="2025-08" db="UniProtKB">
        <authorList>
            <consortium name="Ensembl"/>
        </authorList>
    </citation>
    <scope>IDENTIFICATION</scope>
</reference>
<keyword evidence="1 5" id="KW-0645">Protease</keyword>
<keyword evidence="4" id="KW-1015">Disulfide bond</keyword>
<dbReference type="GO" id="GO:0006508">
    <property type="term" value="P:proteolysis"/>
    <property type="evidence" value="ECO:0007669"/>
    <property type="project" value="UniProtKB-KW"/>
</dbReference>
<gene>
    <name evidence="8" type="primary">LOC116330647</name>
</gene>
<dbReference type="GO" id="GO:0004252">
    <property type="term" value="F:serine-type endopeptidase activity"/>
    <property type="evidence" value="ECO:0007669"/>
    <property type="project" value="InterPro"/>
</dbReference>
<evidence type="ECO:0000256" key="4">
    <source>
        <dbReference type="ARBA" id="ARBA00023157"/>
    </source>
</evidence>
<dbReference type="PROSITE" id="PS00135">
    <property type="entry name" value="TRYPSIN_SER"/>
    <property type="match status" value="1"/>
</dbReference>
<dbReference type="PANTHER" id="PTHR24252">
    <property type="entry name" value="ACROSIN-RELATED"/>
    <property type="match status" value="1"/>
</dbReference>
<feature type="domain" description="Peptidase S1" evidence="7">
    <location>
        <begin position="34"/>
        <end position="266"/>
    </location>
</feature>
<dbReference type="InterPro" id="IPR001254">
    <property type="entry name" value="Trypsin_dom"/>
</dbReference>
<dbReference type="FunFam" id="2.40.10.10:FF:000057">
    <property type="entry name" value="Zgc:100868"/>
    <property type="match status" value="1"/>
</dbReference>
<name>A0A668UIB1_OREAU</name>
<dbReference type="SMART" id="SM00020">
    <property type="entry name" value="Tryp_SPc"/>
    <property type="match status" value="1"/>
</dbReference>
<organism evidence="8 9">
    <name type="scientific">Oreochromis aureus</name>
    <name type="common">Israeli tilapia</name>
    <name type="synonym">Chromis aureus</name>
    <dbReference type="NCBI Taxonomy" id="47969"/>
    <lineage>
        <taxon>Eukaryota</taxon>
        <taxon>Metazoa</taxon>
        <taxon>Chordata</taxon>
        <taxon>Craniata</taxon>
        <taxon>Vertebrata</taxon>
        <taxon>Euteleostomi</taxon>
        <taxon>Actinopterygii</taxon>
        <taxon>Neopterygii</taxon>
        <taxon>Teleostei</taxon>
        <taxon>Neoteleostei</taxon>
        <taxon>Acanthomorphata</taxon>
        <taxon>Ovalentaria</taxon>
        <taxon>Cichlomorphae</taxon>
        <taxon>Cichliformes</taxon>
        <taxon>Cichlidae</taxon>
        <taxon>African cichlids</taxon>
        <taxon>Pseudocrenilabrinae</taxon>
        <taxon>Oreochromini</taxon>
        <taxon>Oreochromis</taxon>
    </lineage>
</organism>